<proteinExistence type="predicted"/>
<name>A0AB36THB1_ACETH</name>
<accession>A0AB36THB1</accession>
<dbReference type="RefSeq" id="WP_003512492.1">
    <property type="nucleotide sequence ID" value="NZ_CP013828.1"/>
</dbReference>
<reference evidence="1 2" key="1">
    <citation type="submission" date="2017-09" db="EMBL/GenBank/DDBJ databases">
        <title>Evaluation of Pacific Biosciences Sequencing Technology to Finishing C. thermocellum Genome Sequences.</title>
        <authorList>
            <person name="Brown S."/>
        </authorList>
    </citation>
    <scope>NUCLEOTIDE SEQUENCE [LARGE SCALE GENOMIC DNA]</scope>
    <source>
        <strain evidence="1 2">AD2</strain>
    </source>
</reference>
<evidence type="ECO:0000313" key="2">
    <source>
        <dbReference type="Proteomes" id="UP000223596"/>
    </source>
</evidence>
<protein>
    <submittedName>
        <fullName evidence="1">Uncharacterized protein</fullName>
    </submittedName>
</protein>
<gene>
    <name evidence="1" type="ORF">M972_112009</name>
</gene>
<dbReference type="EMBL" id="PDBW01000001">
    <property type="protein sequence ID" value="PFH03208.1"/>
    <property type="molecule type" value="Genomic_DNA"/>
</dbReference>
<dbReference type="GeneID" id="35803528"/>
<sequence length="148" mass="17372">MHGQSNLSLNCDFAGMDSIYELEMLHLKDMGNYIYNFLLPNLQKSYKRAKQYLAGNTRKNIYSMQKYLADLIDDYDFVKLSINEDIGSEYFTKYEALFLLTESLNMIYFFCAVAKSKIKNDNPESRLILRNLMKLTSEVHKEINCLME</sequence>
<dbReference type="AlphaFoldDB" id="A0AB36THB1"/>
<dbReference type="Proteomes" id="UP000223596">
    <property type="component" value="Unassembled WGS sequence"/>
</dbReference>
<organism evidence="1 2">
    <name type="scientific">Acetivibrio thermocellus AD2</name>
    <dbReference type="NCBI Taxonomy" id="1138384"/>
    <lineage>
        <taxon>Bacteria</taxon>
        <taxon>Bacillati</taxon>
        <taxon>Bacillota</taxon>
        <taxon>Clostridia</taxon>
        <taxon>Eubacteriales</taxon>
        <taxon>Oscillospiraceae</taxon>
        <taxon>Acetivibrio</taxon>
    </lineage>
</organism>
<evidence type="ECO:0000313" key="1">
    <source>
        <dbReference type="EMBL" id="PFH03208.1"/>
    </source>
</evidence>
<comment type="caution">
    <text evidence="1">The sequence shown here is derived from an EMBL/GenBank/DDBJ whole genome shotgun (WGS) entry which is preliminary data.</text>
</comment>